<accession>A0A9W8J127</accession>
<dbReference type="CDD" id="cd17934">
    <property type="entry name" value="DEXXQc_Upf1-like"/>
    <property type="match status" value="1"/>
</dbReference>
<comment type="caution">
    <text evidence="4">The sequence shown here is derived from an EMBL/GenBank/DDBJ whole genome shotgun (WGS) entry which is preliminary data.</text>
</comment>
<evidence type="ECO:0000259" key="2">
    <source>
        <dbReference type="Pfam" id="PF13086"/>
    </source>
</evidence>
<dbReference type="PANTHER" id="PTHR10887">
    <property type="entry name" value="DNA2/NAM7 HELICASE FAMILY"/>
    <property type="match status" value="1"/>
</dbReference>
<sequence>MSPLPFSFVQPVLSGPDANLNRKTNVVSLSESELTPEAVSVFDKSESPVLGLAAGHTKNGKLSSLVICDGSSAIIVDFKGGAAGKPSSKGKQDTHDSSDSGPDSSDAAAAAGPNSSARKLIEEKLLGRSTDTILAAFDMGPLALSLYTDFGIGIGNAIDVQSTFPELGQSPYAVVEAALRKAQLDKVKPSAERIGSEFLNTTYESVELNCRKELVCRAWLAHYLIDVCLDDQAREEVKKVNTRRIPPELLKIIAKICTDAHRLSLGESPTTKHRIAHVRNEDGVTLIDAAAYKHKFRGANKSARIVAENERGQFAIHTAIDEVDTGSGEVQSVINANIAIISTETTGYDRPTRAASRRAKIILKVLQGEKGLFVDNPWIQNIWFSADGTLVWPEEWSSPPLASPTSPTSRLPPDTSTYELPKLNPSQQIAVNSMLSTKDSYRCVVVQGPPGTGKTSVIAAYVILASRRGYDGIWLVAQSNVAVKNIALKLLKVGFQDWKILVAREFHDGWHEHLYTEDARFNGHLIISSEFKRIRSRDLKGCRVVLSTLSMLSSTFITKFTRHIPMKTLIVDEASQIEVGNYVPAFIAFSSLRKVCWIGDNKQLPPHGQEELEELRSIFEVPHLKKHVVFLDTQYRMPPEIGGIISDAIYDSKLKSNPLHPVTSDTISCYFVDVPQGQESKAETSWKNVAEQAVVLKLAQHLQEADMAYKIITPYEGQTTGIEHLMKQSESGLSWADKCFNVDAFQGNEEDYIIISLVRSRELGFLKNLRRTNVMLTRCKKGMYIITSCKFMDGVGGNSLVGGLLDCLKDKLGDKVWLTEEQIKKGHISNI</sequence>
<dbReference type="CDD" id="cd18808">
    <property type="entry name" value="SF1_C_Upf1"/>
    <property type="match status" value="1"/>
</dbReference>
<gene>
    <name evidence="4" type="ORF">H1R20_g10754</name>
</gene>
<dbReference type="InterPro" id="IPR047187">
    <property type="entry name" value="SF1_C_Upf1"/>
</dbReference>
<dbReference type="InterPro" id="IPR041677">
    <property type="entry name" value="DNA2/NAM7_AAA_11"/>
</dbReference>
<evidence type="ECO:0000313" key="4">
    <source>
        <dbReference type="EMBL" id="KAJ2926342.1"/>
    </source>
</evidence>
<dbReference type="InterPro" id="IPR041679">
    <property type="entry name" value="DNA2/NAM7-like_C"/>
</dbReference>
<feature type="domain" description="DNA2/NAM7 helicase helicase" evidence="2">
    <location>
        <begin position="422"/>
        <end position="492"/>
    </location>
</feature>
<evidence type="ECO:0000313" key="5">
    <source>
        <dbReference type="Proteomes" id="UP001140091"/>
    </source>
</evidence>
<dbReference type="OrthoDB" id="6513042at2759"/>
<dbReference type="AlphaFoldDB" id="A0A9W8J127"/>
<name>A0A9W8J127_9AGAR</name>
<dbReference type="SUPFAM" id="SSF52540">
    <property type="entry name" value="P-loop containing nucleoside triphosphate hydrolases"/>
    <property type="match status" value="1"/>
</dbReference>
<proteinExistence type="predicted"/>
<dbReference type="InterPro" id="IPR045055">
    <property type="entry name" value="DNA2/NAM7-like"/>
</dbReference>
<evidence type="ECO:0000256" key="1">
    <source>
        <dbReference type="SAM" id="MobiDB-lite"/>
    </source>
</evidence>
<dbReference type="Proteomes" id="UP001140091">
    <property type="component" value="Unassembled WGS sequence"/>
</dbReference>
<feature type="domain" description="DNA2/NAM7 helicase-like C-terminal" evidence="3">
    <location>
        <begin position="617"/>
        <end position="789"/>
    </location>
</feature>
<dbReference type="EMBL" id="JANBPK010001065">
    <property type="protein sequence ID" value="KAJ2926342.1"/>
    <property type="molecule type" value="Genomic_DNA"/>
</dbReference>
<keyword evidence="5" id="KW-1185">Reference proteome</keyword>
<feature type="domain" description="DNA2/NAM7 helicase helicase" evidence="2">
    <location>
        <begin position="532"/>
        <end position="606"/>
    </location>
</feature>
<protein>
    <recommendedName>
        <fullName evidence="6">P-loop containing nucleoside triphosphate hydrolase protein</fullName>
    </recommendedName>
</protein>
<dbReference type="Gene3D" id="3.40.50.300">
    <property type="entry name" value="P-loop containing nucleotide triphosphate hydrolases"/>
    <property type="match status" value="2"/>
</dbReference>
<feature type="region of interest" description="Disordered" evidence="1">
    <location>
        <begin position="82"/>
        <end position="115"/>
    </location>
</feature>
<dbReference type="PANTHER" id="PTHR10887:SF495">
    <property type="entry name" value="HELICASE SENATAXIN ISOFORM X1-RELATED"/>
    <property type="match status" value="1"/>
</dbReference>
<evidence type="ECO:0000259" key="3">
    <source>
        <dbReference type="Pfam" id="PF13087"/>
    </source>
</evidence>
<dbReference type="InterPro" id="IPR027417">
    <property type="entry name" value="P-loop_NTPase"/>
</dbReference>
<reference evidence="4" key="1">
    <citation type="submission" date="2022-06" db="EMBL/GenBank/DDBJ databases">
        <title>Genome Sequence of Candolleomyces eurysporus.</title>
        <authorList>
            <person name="Buettner E."/>
        </authorList>
    </citation>
    <scope>NUCLEOTIDE SEQUENCE</scope>
    <source>
        <strain evidence="4">VTCC 930004</strain>
    </source>
</reference>
<feature type="non-terminal residue" evidence="4">
    <location>
        <position position="831"/>
    </location>
</feature>
<organism evidence="4 5">
    <name type="scientific">Candolleomyces eurysporus</name>
    <dbReference type="NCBI Taxonomy" id="2828524"/>
    <lineage>
        <taxon>Eukaryota</taxon>
        <taxon>Fungi</taxon>
        <taxon>Dikarya</taxon>
        <taxon>Basidiomycota</taxon>
        <taxon>Agaricomycotina</taxon>
        <taxon>Agaricomycetes</taxon>
        <taxon>Agaricomycetidae</taxon>
        <taxon>Agaricales</taxon>
        <taxon>Agaricineae</taxon>
        <taxon>Psathyrellaceae</taxon>
        <taxon>Candolleomyces</taxon>
    </lineage>
</organism>
<dbReference type="Pfam" id="PF13086">
    <property type="entry name" value="AAA_11"/>
    <property type="match status" value="2"/>
</dbReference>
<evidence type="ECO:0008006" key="6">
    <source>
        <dbReference type="Google" id="ProtNLM"/>
    </source>
</evidence>
<dbReference type="Pfam" id="PF13087">
    <property type="entry name" value="AAA_12"/>
    <property type="match status" value="1"/>
</dbReference>
<feature type="compositionally biased region" description="Low complexity" evidence="1">
    <location>
        <begin position="99"/>
        <end position="115"/>
    </location>
</feature>
<dbReference type="GO" id="GO:0004386">
    <property type="term" value="F:helicase activity"/>
    <property type="evidence" value="ECO:0007669"/>
    <property type="project" value="InterPro"/>
</dbReference>